<evidence type="ECO:0000313" key="2">
    <source>
        <dbReference type="EMBL" id="GAH70395.1"/>
    </source>
</evidence>
<dbReference type="EMBL" id="BARU01031063">
    <property type="protein sequence ID" value="GAH70395.1"/>
    <property type="molecule type" value="Genomic_DNA"/>
</dbReference>
<dbReference type="InterPro" id="IPR011659">
    <property type="entry name" value="WD40"/>
</dbReference>
<sequence>DGFPLDEVVTNLKYLKEKILKSIKNSTDLVYKTDFSDDVSVTLGSVADRKKAWHIATGSLVKKLDIEIKVELLQAGNAILLTTTYIYPGIDKIKIAQQVTTLSSIIIKPYVNTFHTDPEESFYMLPQEMLLTLPMELSNLWMIADDIDNYLRYLFTKEIEEEIAEEITEETKKTEIGKIAFVSDRDGNWEIYVMNADGSEQTRLTNDPALDGCPIWSPDGKKIAFVSERDTESEDPEIYIMNADGLSLIRLTKSYGHDLFPNW</sequence>
<comment type="caution">
    <text evidence="2">The sequence shown here is derived from an EMBL/GenBank/DDBJ whole genome shotgun (WGS) entry which is preliminary data.</text>
</comment>
<feature type="non-terminal residue" evidence="2">
    <location>
        <position position="1"/>
    </location>
</feature>
<evidence type="ECO:0000256" key="1">
    <source>
        <dbReference type="ARBA" id="ARBA00009820"/>
    </source>
</evidence>
<feature type="non-terminal residue" evidence="2">
    <location>
        <position position="263"/>
    </location>
</feature>
<protein>
    <recommendedName>
        <fullName evidence="3">TolB N-terminal domain-containing protein</fullName>
    </recommendedName>
</protein>
<organism evidence="2">
    <name type="scientific">marine sediment metagenome</name>
    <dbReference type="NCBI Taxonomy" id="412755"/>
    <lineage>
        <taxon>unclassified sequences</taxon>
        <taxon>metagenomes</taxon>
        <taxon>ecological metagenomes</taxon>
    </lineage>
</organism>
<dbReference type="Pfam" id="PF07676">
    <property type="entry name" value="PD40"/>
    <property type="match status" value="2"/>
</dbReference>
<dbReference type="PANTHER" id="PTHR36842:SF1">
    <property type="entry name" value="PROTEIN TOLB"/>
    <property type="match status" value="1"/>
</dbReference>
<reference evidence="2" key="1">
    <citation type="journal article" date="2014" name="Front. Microbiol.">
        <title>High frequency of phylogenetically diverse reductive dehalogenase-homologous genes in deep subseafloor sedimentary metagenomes.</title>
        <authorList>
            <person name="Kawai M."/>
            <person name="Futagami T."/>
            <person name="Toyoda A."/>
            <person name="Takaki Y."/>
            <person name="Nishi S."/>
            <person name="Hori S."/>
            <person name="Arai W."/>
            <person name="Tsubouchi T."/>
            <person name="Morono Y."/>
            <person name="Uchiyama I."/>
            <person name="Ito T."/>
            <person name="Fujiyama A."/>
            <person name="Inagaki F."/>
            <person name="Takami H."/>
        </authorList>
    </citation>
    <scope>NUCLEOTIDE SEQUENCE</scope>
    <source>
        <strain evidence="2">Expedition CK06-06</strain>
    </source>
</reference>
<name>X1IMC1_9ZZZZ</name>
<accession>X1IMC1</accession>
<dbReference type="InterPro" id="IPR011042">
    <property type="entry name" value="6-blade_b-propeller_TolB-like"/>
</dbReference>
<gene>
    <name evidence="2" type="ORF">S03H2_49183</name>
</gene>
<dbReference type="Gene3D" id="2.120.10.30">
    <property type="entry name" value="TolB, C-terminal domain"/>
    <property type="match status" value="1"/>
</dbReference>
<dbReference type="AlphaFoldDB" id="X1IMC1"/>
<dbReference type="PANTHER" id="PTHR36842">
    <property type="entry name" value="PROTEIN TOLB HOMOLOG"/>
    <property type="match status" value="1"/>
</dbReference>
<dbReference type="SUPFAM" id="SSF69304">
    <property type="entry name" value="Tricorn protease N-terminal domain"/>
    <property type="match status" value="1"/>
</dbReference>
<proteinExistence type="inferred from homology"/>
<evidence type="ECO:0008006" key="3">
    <source>
        <dbReference type="Google" id="ProtNLM"/>
    </source>
</evidence>
<comment type="similarity">
    <text evidence="1">Belongs to the TolB family.</text>
</comment>